<dbReference type="SUPFAM" id="SSF55083">
    <property type="entry name" value="6-hydroxymethyl-7,8-dihydropterin pyrophosphokinase, HPPK"/>
    <property type="match status" value="1"/>
</dbReference>
<reference evidence="14 15" key="1">
    <citation type="submission" date="2019-05" db="EMBL/GenBank/DDBJ databases">
        <title>Erythrobacter marisflavi sp. nov., isolated from isolated from water of an estuary environment.</title>
        <authorList>
            <person name="Yoon J.-H."/>
        </authorList>
    </citation>
    <scope>NUCLEOTIDE SEQUENCE [LARGE SCALE GENOMIC DNA]</scope>
    <source>
        <strain evidence="14 15">KEM-5</strain>
    </source>
</reference>
<comment type="similarity">
    <text evidence="2">Belongs to the HPPK family.</text>
</comment>
<dbReference type="GO" id="GO:0046656">
    <property type="term" value="P:folic acid biosynthetic process"/>
    <property type="evidence" value="ECO:0007669"/>
    <property type="project" value="UniProtKB-KW"/>
</dbReference>
<evidence type="ECO:0000259" key="13">
    <source>
        <dbReference type="Pfam" id="PF01288"/>
    </source>
</evidence>
<evidence type="ECO:0000256" key="7">
    <source>
        <dbReference type="ARBA" id="ARBA00022777"/>
    </source>
</evidence>
<gene>
    <name evidence="14" type="primary">folK</name>
    <name evidence="14" type="ORF">FEV51_10030</name>
</gene>
<sequence length="168" mass="18156">MSGASSHRYLIALGSNQRHPAIGAPRAVLAAALGALAEVGVELLDASPFSASAPIGPSQRRYANAAALVETPHHPPALLAALQSIEQVFGRDRRGQRWRARVLDLDIVLWDGGIWVSGALAIPHPQFRTREFVLRPAAAIAPQWRDPVSGFSLRQLAARLARRRALSR</sequence>
<evidence type="ECO:0000256" key="1">
    <source>
        <dbReference type="ARBA" id="ARBA00005051"/>
    </source>
</evidence>
<dbReference type="InterPro" id="IPR035907">
    <property type="entry name" value="Hppk_sf"/>
</dbReference>
<evidence type="ECO:0000256" key="9">
    <source>
        <dbReference type="ARBA" id="ARBA00022909"/>
    </source>
</evidence>
<proteinExistence type="inferred from homology"/>
<comment type="function">
    <text evidence="10">Catalyzes the transfer of pyrophosphate from adenosine triphosphate (ATP) to 6-hydroxymethyl-7,8-dihydropterin, an enzymatic step in folate biosynthesis pathway.</text>
</comment>
<keyword evidence="5 14" id="KW-0808">Transferase</keyword>
<keyword evidence="6" id="KW-0547">Nucleotide-binding</keyword>
<dbReference type="EMBL" id="VCAO01000005">
    <property type="protein sequence ID" value="TMM47123.1"/>
    <property type="molecule type" value="Genomic_DNA"/>
</dbReference>
<keyword evidence="8" id="KW-0067">ATP-binding</keyword>
<dbReference type="CDD" id="cd00483">
    <property type="entry name" value="HPPK"/>
    <property type="match status" value="1"/>
</dbReference>
<dbReference type="RefSeq" id="WP_138618533.1">
    <property type="nucleotide sequence ID" value="NZ_VCAO01000005.1"/>
</dbReference>
<evidence type="ECO:0000256" key="10">
    <source>
        <dbReference type="ARBA" id="ARBA00029409"/>
    </source>
</evidence>
<evidence type="ECO:0000313" key="14">
    <source>
        <dbReference type="EMBL" id="TMM47123.1"/>
    </source>
</evidence>
<dbReference type="Proteomes" id="UP000309668">
    <property type="component" value="Unassembled WGS sequence"/>
</dbReference>
<name>A0A5S3P2I9_9SPHN</name>
<keyword evidence="7 14" id="KW-0418">Kinase</keyword>
<evidence type="ECO:0000256" key="8">
    <source>
        <dbReference type="ARBA" id="ARBA00022840"/>
    </source>
</evidence>
<comment type="pathway">
    <text evidence="1">Cofactor biosynthesis; tetrahydrofolate biosynthesis; 2-amino-4-hydroxy-6-hydroxymethyl-7,8-dihydropteridine diphosphate from 7,8-dihydroneopterin triphosphate: step 4/4.</text>
</comment>
<keyword evidence="9" id="KW-0289">Folate biosynthesis</keyword>
<dbReference type="GO" id="GO:0003848">
    <property type="term" value="F:2-amino-4-hydroxy-6-hydroxymethyldihydropteridine diphosphokinase activity"/>
    <property type="evidence" value="ECO:0007669"/>
    <property type="project" value="UniProtKB-EC"/>
</dbReference>
<evidence type="ECO:0000256" key="6">
    <source>
        <dbReference type="ARBA" id="ARBA00022741"/>
    </source>
</evidence>
<dbReference type="InterPro" id="IPR000550">
    <property type="entry name" value="Hppk"/>
</dbReference>
<evidence type="ECO:0000256" key="2">
    <source>
        <dbReference type="ARBA" id="ARBA00005810"/>
    </source>
</evidence>
<dbReference type="Pfam" id="PF01288">
    <property type="entry name" value="HPPK"/>
    <property type="match status" value="1"/>
</dbReference>
<accession>A0A5S3P2I9</accession>
<dbReference type="Gene3D" id="3.30.70.560">
    <property type="entry name" value="7,8-Dihydro-6-hydroxymethylpterin-pyrophosphokinase HPPK"/>
    <property type="match status" value="1"/>
</dbReference>
<dbReference type="GO" id="GO:0005524">
    <property type="term" value="F:ATP binding"/>
    <property type="evidence" value="ECO:0007669"/>
    <property type="project" value="UniProtKB-KW"/>
</dbReference>
<organism evidence="14 15">
    <name type="scientific">Qipengyuania marisflavi</name>
    <dbReference type="NCBI Taxonomy" id="2486356"/>
    <lineage>
        <taxon>Bacteria</taxon>
        <taxon>Pseudomonadati</taxon>
        <taxon>Pseudomonadota</taxon>
        <taxon>Alphaproteobacteria</taxon>
        <taxon>Sphingomonadales</taxon>
        <taxon>Erythrobacteraceae</taxon>
        <taxon>Qipengyuania</taxon>
    </lineage>
</organism>
<dbReference type="GO" id="GO:0016301">
    <property type="term" value="F:kinase activity"/>
    <property type="evidence" value="ECO:0007669"/>
    <property type="project" value="UniProtKB-KW"/>
</dbReference>
<evidence type="ECO:0000256" key="4">
    <source>
        <dbReference type="ARBA" id="ARBA00016218"/>
    </source>
</evidence>
<evidence type="ECO:0000256" key="12">
    <source>
        <dbReference type="ARBA" id="ARBA00033413"/>
    </source>
</evidence>
<feature type="domain" description="7,8-dihydro-6-hydroxymethylpterin-pyrophosphokinase" evidence="13">
    <location>
        <begin position="11"/>
        <end position="142"/>
    </location>
</feature>
<dbReference type="OrthoDB" id="9808041at2"/>
<dbReference type="GO" id="GO:0046654">
    <property type="term" value="P:tetrahydrofolate biosynthetic process"/>
    <property type="evidence" value="ECO:0007669"/>
    <property type="project" value="UniProtKB-UniPathway"/>
</dbReference>
<comment type="caution">
    <text evidence="14">The sequence shown here is derived from an EMBL/GenBank/DDBJ whole genome shotgun (WGS) entry which is preliminary data.</text>
</comment>
<dbReference type="NCBIfam" id="TIGR01498">
    <property type="entry name" value="folK"/>
    <property type="match status" value="1"/>
</dbReference>
<dbReference type="EC" id="2.7.6.3" evidence="3"/>
<evidence type="ECO:0000256" key="11">
    <source>
        <dbReference type="ARBA" id="ARBA00029766"/>
    </source>
</evidence>
<dbReference type="PANTHER" id="PTHR43071:SF1">
    <property type="entry name" value="2-AMINO-4-HYDROXY-6-HYDROXYMETHYLDIHYDROPTERIDINE PYROPHOSPHOKINASE"/>
    <property type="match status" value="1"/>
</dbReference>
<evidence type="ECO:0000313" key="15">
    <source>
        <dbReference type="Proteomes" id="UP000309668"/>
    </source>
</evidence>
<evidence type="ECO:0000256" key="5">
    <source>
        <dbReference type="ARBA" id="ARBA00022679"/>
    </source>
</evidence>
<dbReference type="UniPathway" id="UPA00077">
    <property type="reaction ID" value="UER00155"/>
</dbReference>
<protein>
    <recommendedName>
        <fullName evidence="4">2-amino-4-hydroxy-6-hydroxymethyldihydropteridine pyrophosphokinase</fullName>
        <ecNumber evidence="3">2.7.6.3</ecNumber>
    </recommendedName>
    <alternativeName>
        <fullName evidence="11">6-hydroxymethyl-7,8-dihydropterin pyrophosphokinase</fullName>
    </alternativeName>
    <alternativeName>
        <fullName evidence="12">7,8-dihydro-6-hydroxymethylpterin-pyrophosphokinase</fullName>
    </alternativeName>
</protein>
<dbReference type="AlphaFoldDB" id="A0A5S3P2I9"/>
<keyword evidence="15" id="KW-1185">Reference proteome</keyword>
<dbReference type="PANTHER" id="PTHR43071">
    <property type="entry name" value="2-AMINO-4-HYDROXY-6-HYDROXYMETHYLDIHYDROPTERIDINE PYROPHOSPHOKINASE"/>
    <property type="match status" value="1"/>
</dbReference>
<evidence type="ECO:0000256" key="3">
    <source>
        <dbReference type="ARBA" id="ARBA00013253"/>
    </source>
</evidence>